<dbReference type="GO" id="GO:0046872">
    <property type="term" value="F:metal ion binding"/>
    <property type="evidence" value="ECO:0007669"/>
    <property type="project" value="UniProtKB-KW"/>
</dbReference>
<keyword evidence="10" id="KW-0479">Metal-binding</keyword>
<reference evidence="23" key="1">
    <citation type="submission" date="2024-07" db="EMBL/GenBank/DDBJ databases">
        <title>Two chromosome-level genome assemblies of Korean endemic species Abeliophyllum distichum and Forsythia ovata (Oleaceae).</title>
        <authorList>
            <person name="Jang H."/>
        </authorList>
    </citation>
    <scope>NUCLEOTIDE SEQUENCE [LARGE SCALE GENOMIC DNA]</scope>
</reference>
<keyword evidence="18" id="KW-0464">Manganese</keyword>
<keyword evidence="8" id="KW-0819">tRNA processing</keyword>
<comment type="similarity">
    <text evidence="5">Belongs to the PPR family. P subfamily.</text>
</comment>
<evidence type="ECO:0000256" key="17">
    <source>
        <dbReference type="ARBA" id="ARBA00023136"/>
    </source>
</evidence>
<evidence type="ECO:0000256" key="2">
    <source>
        <dbReference type="ARBA" id="ARBA00001946"/>
    </source>
</evidence>
<evidence type="ECO:0000256" key="4">
    <source>
        <dbReference type="ARBA" id="ARBA00004370"/>
    </source>
</evidence>
<evidence type="ECO:0000256" key="13">
    <source>
        <dbReference type="ARBA" id="ARBA00022833"/>
    </source>
</evidence>
<comment type="caution">
    <text evidence="22">The sequence shown here is derived from an EMBL/GenBank/DDBJ whole genome shotgun (WGS) entry which is preliminary data.</text>
</comment>
<name>A0ABD1S8Y2_9LAMI</name>
<keyword evidence="23" id="KW-1185">Reference proteome</keyword>
<evidence type="ECO:0000256" key="5">
    <source>
        <dbReference type="ARBA" id="ARBA00007626"/>
    </source>
</evidence>
<evidence type="ECO:0000259" key="21">
    <source>
        <dbReference type="Pfam" id="PF17177"/>
    </source>
</evidence>
<keyword evidence="9" id="KW-0540">Nuclease</keyword>
<dbReference type="PANTHER" id="PTHR13547">
    <property type="match status" value="1"/>
</dbReference>
<keyword evidence="12" id="KW-0378">Hydrolase</keyword>
<gene>
    <name evidence="22" type="ORF">Adt_22776</name>
</gene>
<evidence type="ECO:0000256" key="11">
    <source>
        <dbReference type="ARBA" id="ARBA00022737"/>
    </source>
</evidence>
<dbReference type="EMBL" id="JBFOLK010000007">
    <property type="protein sequence ID" value="KAL2497226.1"/>
    <property type="molecule type" value="Genomic_DNA"/>
</dbReference>
<dbReference type="Proteomes" id="UP001604336">
    <property type="component" value="Unassembled WGS sequence"/>
</dbReference>
<dbReference type="InterPro" id="IPR002885">
    <property type="entry name" value="PPR_rpt"/>
</dbReference>
<evidence type="ECO:0000256" key="19">
    <source>
        <dbReference type="PROSITE-ProRule" id="PRU00708"/>
    </source>
</evidence>
<protein>
    <recommendedName>
        <fullName evidence="6">ribonuclease P</fullName>
        <ecNumber evidence="6">3.1.26.5</ecNumber>
    </recommendedName>
</protein>
<evidence type="ECO:0000313" key="23">
    <source>
        <dbReference type="Proteomes" id="UP001604336"/>
    </source>
</evidence>
<dbReference type="PANTHER" id="PTHR13547:SF1">
    <property type="entry name" value="MITOCHONDRIAL RIBONUCLEASE P CATALYTIC SUBUNIT"/>
    <property type="match status" value="1"/>
</dbReference>
<evidence type="ECO:0000256" key="1">
    <source>
        <dbReference type="ARBA" id="ARBA00000928"/>
    </source>
</evidence>
<dbReference type="PROSITE" id="PS51375">
    <property type="entry name" value="PPR"/>
    <property type="match status" value="1"/>
</dbReference>
<keyword evidence="13" id="KW-0862">Zinc</keyword>
<dbReference type="InterPro" id="IPR011990">
    <property type="entry name" value="TPR-like_helical_dom_sf"/>
</dbReference>
<keyword evidence="14" id="KW-0460">Magnesium</keyword>
<proteinExistence type="inferred from homology"/>
<feature type="domain" description="PROP1-like PPR" evidence="21">
    <location>
        <begin position="143"/>
        <end position="355"/>
    </location>
</feature>
<comment type="catalytic activity">
    <reaction evidence="1">
        <text>Endonucleolytic cleavage of RNA, removing 5'-extranucleotides from tRNA precursor.</text>
        <dbReference type="EC" id="3.1.26.5"/>
    </reaction>
</comment>
<dbReference type="GO" id="GO:0016020">
    <property type="term" value="C:membrane"/>
    <property type="evidence" value="ECO:0007669"/>
    <property type="project" value="UniProtKB-SubCell"/>
</dbReference>
<dbReference type="FunFam" id="3.40.50.11980:FF:000002">
    <property type="entry name" value="Proteinaceous RNase P 2"/>
    <property type="match status" value="1"/>
</dbReference>
<evidence type="ECO:0000256" key="16">
    <source>
        <dbReference type="ARBA" id="ARBA00023128"/>
    </source>
</evidence>
<dbReference type="FunFam" id="1.25.40.10:FF:000339">
    <property type="entry name" value="Proteinaceous RNase P 1, chloroplastic/mitochondrial"/>
    <property type="match status" value="1"/>
</dbReference>
<dbReference type="InterPro" id="IPR031595">
    <property type="entry name" value="PRORP_C"/>
</dbReference>
<dbReference type="SUPFAM" id="SSF103506">
    <property type="entry name" value="Mitochondrial carrier"/>
    <property type="match status" value="1"/>
</dbReference>
<dbReference type="GO" id="GO:0001682">
    <property type="term" value="P:tRNA 5'-leader removal"/>
    <property type="evidence" value="ECO:0007669"/>
    <property type="project" value="UniProtKB-ARBA"/>
</dbReference>
<sequence>MSGHPPPLSAKKKGSSRAKSQPESSIFFIDNDWVFLISLGKSVYRKKRGLDNPSDSRAFGMLFHVAYLCPKTSLLFPFFSETSKSLFLHRKSFSYLHHYHSLVKNNAKSQHRKPLSMTKMTTQLSTSVALLQNPTNSVPKKSKKKVRFEAPESVLRHKLDQCSKHGDFAEALRLYNEARASNIQLNVHHYNVMLYLCSPNNDGSGQDGDNFVGLEKGFEIFKQMQLDKVVPNEATFTNASRLAAAKKDPEMAFELVKEMKNHGIVPKLRSYGPALYEFCEKAMADKAYEVDAHMVDNKVSAEEPELSALLRVSSNVKRVEKVYEMVHRLRATVRQVSEETASVVEDWFMSERAAEVGAENWNVEKVKEGVVKGGGGWHGQGWLGKGKWRVARTQMDETGVCLSCREKLVCIDIDPMETQNFANSLAKLAGEREAKAGFWQFQEWVRHNGPFDAVVDGANVGLINQHNFSFSQLKHVVYHLRKLSPSGKLPLVVLHKGRVTGGPAQHPNNKKLLESWKKAGALYVTPPGSNDDWYWLYAAVSSKCLLVTNDEMRDHLFQLLGNSIFPRWKEKHQVRLMPSIDGLQFRMPPPYSIVIQESEQGSWHIPTVTGDDLETPRQWIFAAAGYVAVSYPLDTLKDLIKVGSGSRKQLSMAQSTGLGSLLGVYEILAAFYKDGREDNYVYVSEALMAGLAAGSVESLITAWSLLFNLTAKHAKTIDALKEHPWMMTGSGRPPPVSNVRRPSNVITLKEWCALWRGLRPGLVRDSIFCRTFLHSTMLEAWNGYHTRFSICQFLN</sequence>
<accession>A0ABD1S8Y2</accession>
<evidence type="ECO:0000256" key="8">
    <source>
        <dbReference type="ARBA" id="ARBA00022694"/>
    </source>
</evidence>
<dbReference type="Gene3D" id="3.40.50.11980">
    <property type="match status" value="1"/>
</dbReference>
<evidence type="ECO:0000256" key="7">
    <source>
        <dbReference type="ARBA" id="ARBA00022692"/>
    </source>
</evidence>
<evidence type="ECO:0000256" key="6">
    <source>
        <dbReference type="ARBA" id="ARBA00012179"/>
    </source>
</evidence>
<comment type="subcellular location">
    <subcellularLocation>
        <location evidence="4">Membrane</location>
    </subcellularLocation>
    <subcellularLocation>
        <location evidence="3">Mitochondrion</location>
    </subcellularLocation>
</comment>
<keyword evidence="17" id="KW-0472">Membrane</keyword>
<evidence type="ECO:0000256" key="3">
    <source>
        <dbReference type="ARBA" id="ARBA00004173"/>
    </source>
</evidence>
<evidence type="ECO:0000256" key="15">
    <source>
        <dbReference type="ARBA" id="ARBA00022946"/>
    </source>
</evidence>
<dbReference type="Pfam" id="PF16953">
    <property type="entry name" value="PRORP"/>
    <property type="match status" value="1"/>
</dbReference>
<evidence type="ECO:0000256" key="18">
    <source>
        <dbReference type="ARBA" id="ARBA00023211"/>
    </source>
</evidence>
<evidence type="ECO:0000313" key="22">
    <source>
        <dbReference type="EMBL" id="KAL2497226.1"/>
    </source>
</evidence>
<dbReference type="GO" id="GO:0004526">
    <property type="term" value="F:ribonuclease P activity"/>
    <property type="evidence" value="ECO:0007669"/>
    <property type="project" value="UniProtKB-EC"/>
</dbReference>
<evidence type="ECO:0000256" key="12">
    <source>
        <dbReference type="ARBA" id="ARBA00022801"/>
    </source>
</evidence>
<keyword evidence="11" id="KW-0677">Repeat</keyword>
<dbReference type="AlphaFoldDB" id="A0ABD1S8Y2"/>
<keyword evidence="15" id="KW-0809">Transit peptide</keyword>
<dbReference type="InterPro" id="IPR023395">
    <property type="entry name" value="MCP_dom_sf"/>
</dbReference>
<dbReference type="InterPro" id="IPR033443">
    <property type="entry name" value="PROP1-like_PPR_dom"/>
</dbReference>
<feature type="domain" description="PRORP" evidence="20">
    <location>
        <begin position="395"/>
        <end position="620"/>
    </location>
</feature>
<dbReference type="Gene3D" id="1.25.40.10">
    <property type="entry name" value="Tetratricopeptide repeat domain"/>
    <property type="match status" value="1"/>
</dbReference>
<evidence type="ECO:0000256" key="10">
    <source>
        <dbReference type="ARBA" id="ARBA00022723"/>
    </source>
</evidence>
<evidence type="ECO:0000256" key="14">
    <source>
        <dbReference type="ARBA" id="ARBA00022842"/>
    </source>
</evidence>
<dbReference type="GO" id="GO:0005739">
    <property type="term" value="C:mitochondrion"/>
    <property type="evidence" value="ECO:0007669"/>
    <property type="project" value="UniProtKB-SubCell"/>
</dbReference>
<evidence type="ECO:0000259" key="20">
    <source>
        <dbReference type="Pfam" id="PF16953"/>
    </source>
</evidence>
<dbReference type="EC" id="3.1.26.5" evidence="6"/>
<keyword evidence="16" id="KW-0496">Mitochondrion</keyword>
<organism evidence="22 23">
    <name type="scientific">Abeliophyllum distichum</name>
    <dbReference type="NCBI Taxonomy" id="126358"/>
    <lineage>
        <taxon>Eukaryota</taxon>
        <taxon>Viridiplantae</taxon>
        <taxon>Streptophyta</taxon>
        <taxon>Embryophyta</taxon>
        <taxon>Tracheophyta</taxon>
        <taxon>Spermatophyta</taxon>
        <taxon>Magnoliopsida</taxon>
        <taxon>eudicotyledons</taxon>
        <taxon>Gunneridae</taxon>
        <taxon>Pentapetalae</taxon>
        <taxon>asterids</taxon>
        <taxon>lamiids</taxon>
        <taxon>Lamiales</taxon>
        <taxon>Oleaceae</taxon>
        <taxon>Forsythieae</taxon>
        <taxon>Abeliophyllum</taxon>
    </lineage>
</organism>
<evidence type="ECO:0000256" key="9">
    <source>
        <dbReference type="ARBA" id="ARBA00022722"/>
    </source>
</evidence>
<comment type="cofactor">
    <cofactor evidence="2">
        <name>Mg(2+)</name>
        <dbReference type="ChEBI" id="CHEBI:18420"/>
    </cofactor>
</comment>
<dbReference type="Pfam" id="PF17177">
    <property type="entry name" value="PPR_long"/>
    <property type="match status" value="1"/>
</dbReference>
<keyword evidence="7" id="KW-0812">Transmembrane</keyword>
<feature type="repeat" description="PPR" evidence="19">
    <location>
        <begin position="232"/>
        <end position="266"/>
    </location>
</feature>